<dbReference type="RefSeq" id="WP_171001067.1">
    <property type="nucleotide sequence ID" value="NZ_JBHSSD010000026.1"/>
</dbReference>
<organism evidence="2 3">
    <name type="scientific">Lactiplantibacillus dongliensis</name>
    <dbReference type="NCBI Taxonomy" id="2559919"/>
    <lineage>
        <taxon>Bacteria</taxon>
        <taxon>Bacillati</taxon>
        <taxon>Bacillota</taxon>
        <taxon>Bacilli</taxon>
        <taxon>Lactobacillales</taxon>
        <taxon>Lactobacillaceae</taxon>
        <taxon>Lactiplantibacillus</taxon>
    </lineage>
</organism>
<dbReference type="Pfam" id="PF13612">
    <property type="entry name" value="DDE_Tnp_1_3"/>
    <property type="match status" value="1"/>
</dbReference>
<keyword evidence="3" id="KW-1185">Reference proteome</keyword>
<name>A0ABW1R689_9LACO</name>
<evidence type="ECO:0000313" key="3">
    <source>
        <dbReference type="Proteomes" id="UP001596253"/>
    </source>
</evidence>
<dbReference type="InterPro" id="IPR025668">
    <property type="entry name" value="Tnp_DDE_dom"/>
</dbReference>
<reference evidence="3" key="1">
    <citation type="journal article" date="2019" name="Int. J. Syst. Evol. Microbiol.">
        <title>The Global Catalogue of Microorganisms (GCM) 10K type strain sequencing project: providing services to taxonomists for standard genome sequencing and annotation.</title>
        <authorList>
            <consortium name="The Broad Institute Genomics Platform"/>
            <consortium name="The Broad Institute Genome Sequencing Center for Infectious Disease"/>
            <person name="Wu L."/>
            <person name="Ma J."/>
        </authorList>
    </citation>
    <scope>NUCLEOTIDE SEQUENCE [LARGE SCALE GENOMIC DNA]</scope>
    <source>
        <strain evidence="3">CCM 8932</strain>
    </source>
</reference>
<comment type="caution">
    <text evidence="2">The sequence shown here is derived from an EMBL/GenBank/DDBJ whole genome shotgun (WGS) entry which is preliminary data.</text>
</comment>
<evidence type="ECO:0000259" key="1">
    <source>
        <dbReference type="Pfam" id="PF13612"/>
    </source>
</evidence>
<sequence length="281" mass="32584">MKFVSIIKPFYEKLPKEFRYRCNYRELKVSDLIILACMLARIDLHESSESHFHQMLVASGIVVPERSRCNRRCRKLKDAAKPIRLWMLKKFVHEPAYEIIDSAPITLVSARRSNQAKVLRSIANKGYNATKKTYYYGFKLHAVMTNDGYSVNWKLTPASIDDRKAAIELLSKSPTKYVLADGGYLSRPLQEFLKRTYGIHLWFPLRKNMRPSDQTNPAFLKNQQRHIETAFNNLNTVSHFEHPGTDTMNGLDSRLSTIFLWNVIKAHEQLQHGRSGLKIND</sequence>
<accession>A0ABW1R689</accession>
<gene>
    <name evidence="2" type="ORF">ACFP3T_05945</name>
</gene>
<dbReference type="NCBIfam" id="NF033520">
    <property type="entry name" value="transpos_IS982"/>
    <property type="match status" value="1"/>
</dbReference>
<dbReference type="Proteomes" id="UP001596253">
    <property type="component" value="Unassembled WGS sequence"/>
</dbReference>
<evidence type="ECO:0000313" key="2">
    <source>
        <dbReference type="EMBL" id="MFC6164211.1"/>
    </source>
</evidence>
<proteinExistence type="predicted"/>
<feature type="domain" description="Transposase DDE" evidence="1">
    <location>
        <begin position="98"/>
        <end position="242"/>
    </location>
</feature>
<dbReference type="EMBL" id="JBHSSD010000026">
    <property type="protein sequence ID" value="MFC6164211.1"/>
    <property type="molecule type" value="Genomic_DNA"/>
</dbReference>
<protein>
    <submittedName>
        <fullName evidence="2">IS982 family transposase</fullName>
    </submittedName>
</protein>